<dbReference type="RefSeq" id="WP_124963755.1">
    <property type="nucleotide sequence ID" value="NZ_RRAZ01000004.1"/>
</dbReference>
<reference evidence="1 2" key="1">
    <citation type="submission" date="2018-11" db="EMBL/GenBank/DDBJ databases">
        <title>Gemmobacter sp. nov., YIM 102744-1 draft genome.</title>
        <authorList>
            <person name="Li G."/>
            <person name="Jiang Y."/>
        </authorList>
    </citation>
    <scope>NUCLEOTIDE SEQUENCE [LARGE SCALE GENOMIC DNA]</scope>
    <source>
        <strain evidence="1 2">YIM 102744-1</strain>
    </source>
</reference>
<evidence type="ECO:0000313" key="1">
    <source>
        <dbReference type="EMBL" id="RRH77401.1"/>
    </source>
</evidence>
<name>A0A3P3DTF4_9RHOB</name>
<dbReference type="EMBL" id="RRAZ01000004">
    <property type="protein sequence ID" value="RRH77401.1"/>
    <property type="molecule type" value="Genomic_DNA"/>
</dbReference>
<dbReference type="Proteomes" id="UP000282125">
    <property type="component" value="Unassembled WGS sequence"/>
</dbReference>
<comment type="caution">
    <text evidence="1">The sequence shown here is derived from an EMBL/GenBank/DDBJ whole genome shotgun (WGS) entry which is preliminary data.</text>
</comment>
<accession>A0A3P3DTF4</accession>
<dbReference type="AlphaFoldDB" id="A0A3P3DTF4"/>
<proteinExistence type="predicted"/>
<gene>
    <name evidence="1" type="ORF">EG244_04195</name>
</gene>
<organism evidence="1 2">
    <name type="scientific">Falsigemmobacter faecalis</name>
    <dbReference type="NCBI Taxonomy" id="2488730"/>
    <lineage>
        <taxon>Bacteria</taxon>
        <taxon>Pseudomonadati</taxon>
        <taxon>Pseudomonadota</taxon>
        <taxon>Alphaproteobacteria</taxon>
        <taxon>Rhodobacterales</taxon>
        <taxon>Paracoccaceae</taxon>
        <taxon>Falsigemmobacter</taxon>
    </lineage>
</organism>
<evidence type="ECO:0008006" key="3">
    <source>
        <dbReference type="Google" id="ProtNLM"/>
    </source>
</evidence>
<dbReference type="OrthoDB" id="7846781at2"/>
<protein>
    <recommendedName>
        <fullName evidence="3">TnsA endonuclease N-terminal domain-containing protein</fullName>
    </recommendedName>
</protein>
<sequence>MSADVESANGECLSNGGAVSLPSRSGGADIEAACGYSGRAVLRREPAPSRAQRAVNKVSEWHFSGVLCWGDKQPQRLNFESLLEYQAALCAIYRPGFEDIREQVGPVSLQLPDGRRKFHYIDFCATYRGGHRIGMAVKPEVRSQTPAFQDEMKALLIAGQSVFFDRLVVIGKRNIDPDELANAELFHAARFSDSREDHAVRLAMAKMASPLTIGQMIAMGEREGVTLRSVARAIHRGQLRLLTLGRITTDSAVMPFSLEGAA</sequence>
<keyword evidence="2" id="KW-1185">Reference proteome</keyword>
<evidence type="ECO:0000313" key="2">
    <source>
        <dbReference type="Proteomes" id="UP000282125"/>
    </source>
</evidence>